<proteinExistence type="predicted"/>
<evidence type="ECO:0000313" key="2">
    <source>
        <dbReference type="Proteomes" id="UP000004968"/>
    </source>
</evidence>
<dbReference type="HOGENOM" id="CLU_3271233_0_0_9"/>
<gene>
    <name evidence="1" type="ORF">CLOSTHATH_06344</name>
</gene>
<accession>D3ART8</accession>
<protein>
    <submittedName>
        <fullName evidence="1">Uncharacterized protein</fullName>
    </submittedName>
</protein>
<organism evidence="1 2">
    <name type="scientific">Hungatella hathewayi DSM 13479</name>
    <dbReference type="NCBI Taxonomy" id="566550"/>
    <lineage>
        <taxon>Bacteria</taxon>
        <taxon>Bacillati</taxon>
        <taxon>Bacillota</taxon>
        <taxon>Clostridia</taxon>
        <taxon>Lachnospirales</taxon>
        <taxon>Lachnospiraceae</taxon>
        <taxon>Hungatella</taxon>
    </lineage>
</organism>
<reference evidence="1 2" key="1">
    <citation type="submission" date="2010-01" db="EMBL/GenBank/DDBJ databases">
        <authorList>
            <person name="Weinstock G."/>
            <person name="Sodergren E."/>
            <person name="Clifton S."/>
            <person name="Fulton L."/>
            <person name="Fulton B."/>
            <person name="Courtney L."/>
            <person name="Fronick C."/>
            <person name="Harrison M."/>
            <person name="Strong C."/>
            <person name="Farmer C."/>
            <person name="Delahaunty K."/>
            <person name="Markovic C."/>
            <person name="Hall O."/>
            <person name="Minx P."/>
            <person name="Tomlinson C."/>
            <person name="Mitreva M."/>
            <person name="Nelson J."/>
            <person name="Hou S."/>
            <person name="Wollam A."/>
            <person name="Pepin K.H."/>
            <person name="Johnson M."/>
            <person name="Bhonagiri V."/>
            <person name="Nash W.E."/>
            <person name="Warren W."/>
            <person name="Chinwalla A."/>
            <person name="Mardis E.R."/>
            <person name="Wilson R.K."/>
        </authorList>
    </citation>
    <scope>NUCLEOTIDE SEQUENCE [LARGE SCALE GENOMIC DNA]</scope>
    <source>
        <strain evidence="1 2">DSM 13479</strain>
    </source>
</reference>
<dbReference type="EMBL" id="ACIO01000746">
    <property type="protein sequence ID" value="EFC95469.1"/>
    <property type="molecule type" value="Genomic_DNA"/>
</dbReference>
<name>D3ART8_9FIRM</name>
<dbReference type="AlphaFoldDB" id="D3ART8"/>
<comment type="caution">
    <text evidence="1">The sequence shown here is derived from an EMBL/GenBank/DDBJ whole genome shotgun (WGS) entry which is preliminary data.</text>
</comment>
<dbReference type="Proteomes" id="UP000004968">
    <property type="component" value="Unassembled WGS sequence"/>
</dbReference>
<evidence type="ECO:0000313" key="1">
    <source>
        <dbReference type="EMBL" id="EFC95469.1"/>
    </source>
</evidence>
<sequence length="41" mass="4625">MGGNTREVTRVTPLSSGCCRTPPVFEAFWLYHFSDCDIISM</sequence>